<name>A0A820FA62_9BILA</name>
<gene>
    <name evidence="2" type="ORF">OTI717_LOCUS40661</name>
</gene>
<evidence type="ECO:0000313" key="3">
    <source>
        <dbReference type="Proteomes" id="UP000663823"/>
    </source>
</evidence>
<reference evidence="2" key="1">
    <citation type="submission" date="2021-02" db="EMBL/GenBank/DDBJ databases">
        <authorList>
            <person name="Nowell W R."/>
        </authorList>
    </citation>
    <scope>NUCLEOTIDE SEQUENCE</scope>
</reference>
<organism evidence="2 3">
    <name type="scientific">Rotaria sordida</name>
    <dbReference type="NCBI Taxonomy" id="392033"/>
    <lineage>
        <taxon>Eukaryota</taxon>
        <taxon>Metazoa</taxon>
        <taxon>Spiralia</taxon>
        <taxon>Gnathifera</taxon>
        <taxon>Rotifera</taxon>
        <taxon>Eurotatoria</taxon>
        <taxon>Bdelloidea</taxon>
        <taxon>Philodinida</taxon>
        <taxon>Philodinidae</taxon>
        <taxon>Rotaria</taxon>
    </lineage>
</organism>
<dbReference type="EMBL" id="CAJOAX010034193">
    <property type="protein sequence ID" value="CAF4257759.1"/>
    <property type="molecule type" value="Genomic_DNA"/>
</dbReference>
<evidence type="ECO:0000256" key="1">
    <source>
        <dbReference type="SAM" id="Phobius"/>
    </source>
</evidence>
<evidence type="ECO:0000313" key="2">
    <source>
        <dbReference type="EMBL" id="CAF4257759.1"/>
    </source>
</evidence>
<keyword evidence="1" id="KW-1133">Transmembrane helix</keyword>
<sequence length="155" mass="18029">MRPCISTIGFNYRSLLSVQILFFSIGFLCITYLILSNFSQVSVESIISRTQTQSVLINNTDRIVLNFERQDINHVVRSEHKSFICDRMRKNDGTREINVSSELDDHLLNILRPYCDVVPIPRKNWIPAKRYIESDIVFIIYTGAYLYHSRATAVH</sequence>
<feature type="non-terminal residue" evidence="2">
    <location>
        <position position="1"/>
    </location>
</feature>
<comment type="caution">
    <text evidence="2">The sequence shown here is derived from an EMBL/GenBank/DDBJ whole genome shotgun (WGS) entry which is preliminary data.</text>
</comment>
<accession>A0A820FA62</accession>
<keyword evidence="1" id="KW-0812">Transmembrane</keyword>
<keyword evidence="1" id="KW-0472">Membrane</keyword>
<proteinExistence type="predicted"/>
<feature type="transmembrane region" description="Helical" evidence="1">
    <location>
        <begin position="12"/>
        <end position="35"/>
    </location>
</feature>
<dbReference type="AlphaFoldDB" id="A0A820FA62"/>
<dbReference type="Proteomes" id="UP000663823">
    <property type="component" value="Unassembled WGS sequence"/>
</dbReference>
<protein>
    <submittedName>
        <fullName evidence="2">Uncharacterized protein</fullName>
    </submittedName>
</protein>